<dbReference type="OrthoDB" id="5431239at2759"/>
<dbReference type="AlphaFoldDB" id="A0A1B7P5X4"/>
<organism evidence="2 3">
    <name type="scientific">Emergomyces africanus</name>
    <dbReference type="NCBI Taxonomy" id="1955775"/>
    <lineage>
        <taxon>Eukaryota</taxon>
        <taxon>Fungi</taxon>
        <taxon>Dikarya</taxon>
        <taxon>Ascomycota</taxon>
        <taxon>Pezizomycotina</taxon>
        <taxon>Eurotiomycetes</taxon>
        <taxon>Eurotiomycetidae</taxon>
        <taxon>Onygenales</taxon>
        <taxon>Ajellomycetaceae</taxon>
        <taxon>Emergomyces</taxon>
    </lineage>
</organism>
<proteinExistence type="predicted"/>
<dbReference type="STRING" id="1658172.A0A1B7P5X4"/>
<accession>A0A1B7P5X4</accession>
<evidence type="ECO:0000313" key="3">
    <source>
        <dbReference type="Proteomes" id="UP000091918"/>
    </source>
</evidence>
<feature type="compositionally biased region" description="Polar residues" evidence="1">
    <location>
        <begin position="775"/>
        <end position="787"/>
    </location>
</feature>
<reference evidence="2 3" key="1">
    <citation type="submission" date="2015-07" db="EMBL/GenBank/DDBJ databases">
        <title>Emmonsia species relationships and genome sequence.</title>
        <authorList>
            <person name="Cuomo C.A."/>
            <person name="Schwartz I.S."/>
            <person name="Kenyon C."/>
            <person name="de Hoog G.S."/>
            <person name="Govender N.P."/>
            <person name="Botha A."/>
            <person name="Moreno L."/>
            <person name="de Vries M."/>
            <person name="Munoz J.F."/>
            <person name="Stielow J.B."/>
        </authorList>
    </citation>
    <scope>NUCLEOTIDE SEQUENCE [LARGE SCALE GENOMIC DNA]</scope>
    <source>
        <strain evidence="2 3">CBS 136260</strain>
    </source>
</reference>
<dbReference type="Proteomes" id="UP000091918">
    <property type="component" value="Unassembled WGS sequence"/>
</dbReference>
<feature type="region of interest" description="Disordered" evidence="1">
    <location>
        <begin position="766"/>
        <end position="867"/>
    </location>
</feature>
<sequence length="867" mass="96692">MGRNTPAWDSSYPEFDIGSLPGLSDAEISGLTGQYLKGKHVGIEELIKYYGWGFKKSPDSDARNLERYLAKIIYYMHPSLLPSEADFRKCNSDAGPGLLIPECGALPFSIYHPPPSRDQSTNEYIRKAILQYPYRSLERSPSAFPLLPTVAENRRSQPPGKRRIEYRNGNRGLAGDDGVYGVLNCALVAAHLLDAGCTKADRADPYWHSKLGTKEKNFLDLIAWINWKDPNGKHIFRETLDELDTSMFQRKATLLHEMIGGQKREKGGGNLSIESFWKGCTKSFHQFVVRYEHHPGSINKACSHESQNTTQHSTLRCIPLKTKPSKPWQNTIQEQMAGFFTNDYVTEYPCTACPNKYKARVERRFRELPLRLAFTTAPETPPHSHTASDIVIDYRDAQGEWKRATYRWLGGIYPIKHSGDRYHYNVIWNDHERYEAENGKYRKYDPQDYDGQIRGGFESKNSAERVPLSEWKVGQQALLFYEKVLNPARDFLQEVQDAITRNIESINKSYPVPSAPGNETLRKPGLQTGIRNLQGSPSSAVAPRSTNPQSKPRPKPPPHSSRGGPARSRTLRPQATRAFHHENNTPKIQRDAGKQPDPDPPASGRDPSAHQKRSMPPHPPQVGQISSPSLGSNQHLAGNPVASNIHQCGESPEIVQKNTFDEALAQYSYFSGETNQRSPQNPTGYIQSLDPLIPAISTGSPTQPPSIPPVNVDPLSTAFYEEMSNLPPPLPPLGAEYAQSPTGQAAILGGQDASYFTNYVRFSSDSEQLPEDGFGQSSHDNPTTQAPVANPPTGQPAAELPSSQTPSRWNPLYPLEGQHFAPLHIPPAGELWNDPGLLQNPAPQVEQGRRMQPPDRGSGPPQKRRRR</sequence>
<feature type="compositionally biased region" description="Polar residues" evidence="1">
    <location>
        <begin position="529"/>
        <end position="547"/>
    </location>
</feature>
<evidence type="ECO:0000313" key="2">
    <source>
        <dbReference type="EMBL" id="OAX84421.1"/>
    </source>
</evidence>
<evidence type="ECO:0000256" key="1">
    <source>
        <dbReference type="SAM" id="MobiDB-lite"/>
    </source>
</evidence>
<feature type="region of interest" description="Disordered" evidence="1">
    <location>
        <begin position="508"/>
        <end position="645"/>
    </location>
</feature>
<comment type="caution">
    <text evidence="2">The sequence shown here is derived from an EMBL/GenBank/DDBJ whole genome shotgun (WGS) entry which is preliminary data.</text>
</comment>
<gene>
    <name evidence="2" type="ORF">ACJ72_01199</name>
</gene>
<feature type="compositionally biased region" description="Polar residues" evidence="1">
    <location>
        <begin position="623"/>
        <end position="645"/>
    </location>
</feature>
<protein>
    <submittedName>
        <fullName evidence="2">Uncharacterized protein</fullName>
    </submittedName>
</protein>
<dbReference type="EMBL" id="LGUA01000077">
    <property type="protein sequence ID" value="OAX84421.1"/>
    <property type="molecule type" value="Genomic_DNA"/>
</dbReference>
<feature type="compositionally biased region" description="Basic and acidic residues" evidence="1">
    <location>
        <begin position="579"/>
        <end position="597"/>
    </location>
</feature>
<name>A0A1B7P5X4_9EURO</name>
<keyword evidence="3" id="KW-1185">Reference proteome</keyword>